<reference evidence="4" key="1">
    <citation type="submission" date="2020-08" db="EMBL/GenBank/DDBJ databases">
        <title>Genome sequencing and assembly of the red palm weevil Rhynchophorus ferrugineus.</title>
        <authorList>
            <person name="Dias G.B."/>
            <person name="Bergman C.M."/>
            <person name="Manee M."/>
        </authorList>
    </citation>
    <scope>NUCLEOTIDE SEQUENCE</scope>
    <source>
        <strain evidence="4">AA-2017</strain>
        <tissue evidence="4">Whole larva</tissue>
    </source>
</reference>
<name>A0A834MJX2_RHYFE</name>
<keyword evidence="5" id="KW-1185">Reference proteome</keyword>
<dbReference type="InterPro" id="IPR000980">
    <property type="entry name" value="SH2"/>
</dbReference>
<dbReference type="EMBL" id="JAACXV010000151">
    <property type="protein sequence ID" value="KAF7282900.1"/>
    <property type="molecule type" value="Genomic_DNA"/>
</dbReference>
<dbReference type="Proteomes" id="UP000625711">
    <property type="component" value="Unassembled WGS sequence"/>
</dbReference>
<dbReference type="Gene3D" id="3.30.505.10">
    <property type="entry name" value="SH2 domain"/>
    <property type="match status" value="1"/>
</dbReference>
<feature type="compositionally biased region" description="Polar residues" evidence="2">
    <location>
        <begin position="18"/>
        <end position="27"/>
    </location>
</feature>
<accession>A0A834MJX2</accession>
<feature type="domain" description="SH2" evidence="3">
    <location>
        <begin position="574"/>
        <end position="671"/>
    </location>
</feature>
<dbReference type="InterPro" id="IPR036860">
    <property type="entry name" value="SH2_dom_sf"/>
</dbReference>
<dbReference type="PROSITE" id="PS50001">
    <property type="entry name" value="SH2"/>
    <property type="match status" value="1"/>
</dbReference>
<feature type="region of interest" description="Disordered" evidence="2">
    <location>
        <begin position="317"/>
        <end position="345"/>
    </location>
</feature>
<proteinExistence type="predicted"/>
<keyword evidence="1" id="KW-0727">SH2 domain</keyword>
<sequence>MNRSDFKRKLGKLMGTAANPQISNTMETCDDDPSGEYEEPQMLNLDFRASADYITANVYSPTPLSDPNTKNDSNMAQLPYYLDMEKTKAVLDSPRFRFDAKPLPTLDVINRPPMPLPVDASPLKSNKQLPTKPTPPSKPAIPMRPVKPHTSQLEFSQGYDSNDESIYELEPKVEETKPVKKPLPNIKPKINLFKGTSVRNAPILSSSSLKTPNKTLTLEEPKKKSVSEIKSKKEDKNVQEKVISKNNPKFNTTKETPVRNNYRVQRPAAPAPPISLKPHNETPLSYREDNNEEESIYEMEPQIEQIKPIEKPVIQVKPKINPRIPGSNTEKPKPPPPPKDLKNSVQNYQNYDCNEGSIYEMEPQIEQTNPKNKPLPQVRPKINPRAIGIIDSNIERTKIQPLPKNLKTNDSNEESFYELEPDIEKTKPNESVLNINPKTARVKEAPIKNYTFVHKPLASATQNSLNNSNKKQSFCKRSDSFKTGQMPGIKMGNKIRDIKNDLVKNTQKSETPSPPKNLIAQSGVQEPIWNVSNITELPKPPPLTKQFSLTNFQDIPSDSSEEEIESRVDATQSRFYRNTDRKGTKYLLQNRGDGAFLFRPSDAYKLVLTVVYNKQFHKLGIDCNDKDRFYCIGDEANTFKTLDELVDYYKVNPLSVKSNDGVKNLYLRDVL</sequence>
<evidence type="ECO:0000313" key="5">
    <source>
        <dbReference type="Proteomes" id="UP000625711"/>
    </source>
</evidence>
<evidence type="ECO:0000256" key="2">
    <source>
        <dbReference type="SAM" id="MobiDB-lite"/>
    </source>
</evidence>
<evidence type="ECO:0000259" key="3">
    <source>
        <dbReference type="PROSITE" id="PS50001"/>
    </source>
</evidence>
<dbReference type="SMART" id="SM00252">
    <property type="entry name" value="SH2"/>
    <property type="match status" value="1"/>
</dbReference>
<dbReference type="Pfam" id="PF00017">
    <property type="entry name" value="SH2"/>
    <property type="match status" value="1"/>
</dbReference>
<feature type="region of interest" description="Disordered" evidence="2">
    <location>
        <begin position="111"/>
        <end position="145"/>
    </location>
</feature>
<protein>
    <recommendedName>
        <fullName evidence="3">SH2 domain-containing protein</fullName>
    </recommendedName>
</protein>
<evidence type="ECO:0000313" key="4">
    <source>
        <dbReference type="EMBL" id="KAF7282900.1"/>
    </source>
</evidence>
<feature type="compositionally biased region" description="Acidic residues" evidence="2">
    <location>
        <begin position="28"/>
        <end position="38"/>
    </location>
</feature>
<comment type="caution">
    <text evidence="4">The sequence shown here is derived from an EMBL/GenBank/DDBJ whole genome shotgun (WGS) entry which is preliminary data.</text>
</comment>
<feature type="region of interest" description="Disordered" evidence="2">
    <location>
        <begin position="1"/>
        <end position="38"/>
    </location>
</feature>
<gene>
    <name evidence="4" type="ORF">GWI33_001803</name>
</gene>
<evidence type="ECO:0000256" key="1">
    <source>
        <dbReference type="PROSITE-ProRule" id="PRU00191"/>
    </source>
</evidence>
<dbReference type="SUPFAM" id="SSF55550">
    <property type="entry name" value="SH2 domain"/>
    <property type="match status" value="1"/>
</dbReference>
<organism evidence="4 5">
    <name type="scientific">Rhynchophorus ferrugineus</name>
    <name type="common">Red palm weevil</name>
    <name type="synonym">Curculio ferrugineus</name>
    <dbReference type="NCBI Taxonomy" id="354439"/>
    <lineage>
        <taxon>Eukaryota</taxon>
        <taxon>Metazoa</taxon>
        <taxon>Ecdysozoa</taxon>
        <taxon>Arthropoda</taxon>
        <taxon>Hexapoda</taxon>
        <taxon>Insecta</taxon>
        <taxon>Pterygota</taxon>
        <taxon>Neoptera</taxon>
        <taxon>Endopterygota</taxon>
        <taxon>Coleoptera</taxon>
        <taxon>Polyphaga</taxon>
        <taxon>Cucujiformia</taxon>
        <taxon>Curculionidae</taxon>
        <taxon>Dryophthorinae</taxon>
        <taxon>Rhynchophorus</taxon>
    </lineage>
</organism>
<dbReference type="OrthoDB" id="10044490at2759"/>
<dbReference type="CDD" id="cd00173">
    <property type="entry name" value="SH2"/>
    <property type="match status" value="1"/>
</dbReference>
<dbReference type="AlphaFoldDB" id="A0A834MJX2"/>